<sequence>MSTVQWISSAARQQLASGGAATTWCCKKTSHVTWVQLSSTNGQNTKWPLTNVSSLTCLTQTTQNRVALIQHCAGFLEDERQESTWEVHKRLVIIQEDVKVSQVSEEASYVFA</sequence>
<dbReference type="EMBL" id="JAYMGO010000019">
    <property type="protein sequence ID" value="KAL1256006.1"/>
    <property type="molecule type" value="Genomic_DNA"/>
</dbReference>
<dbReference type="Proteomes" id="UP001558613">
    <property type="component" value="Unassembled WGS sequence"/>
</dbReference>
<protein>
    <submittedName>
        <fullName evidence="1">Uncharacterized protein</fullName>
    </submittedName>
</protein>
<gene>
    <name evidence="1" type="ORF">QQF64_014067</name>
</gene>
<organism evidence="1 2">
    <name type="scientific">Cirrhinus molitorella</name>
    <name type="common">mud carp</name>
    <dbReference type="NCBI Taxonomy" id="172907"/>
    <lineage>
        <taxon>Eukaryota</taxon>
        <taxon>Metazoa</taxon>
        <taxon>Chordata</taxon>
        <taxon>Craniata</taxon>
        <taxon>Vertebrata</taxon>
        <taxon>Euteleostomi</taxon>
        <taxon>Actinopterygii</taxon>
        <taxon>Neopterygii</taxon>
        <taxon>Teleostei</taxon>
        <taxon>Ostariophysi</taxon>
        <taxon>Cypriniformes</taxon>
        <taxon>Cyprinidae</taxon>
        <taxon>Labeoninae</taxon>
        <taxon>Labeonini</taxon>
        <taxon>Cirrhinus</taxon>
    </lineage>
</organism>
<reference evidence="1 2" key="1">
    <citation type="submission" date="2023-09" db="EMBL/GenBank/DDBJ databases">
        <authorList>
            <person name="Wang M."/>
        </authorList>
    </citation>
    <scope>NUCLEOTIDE SEQUENCE [LARGE SCALE GENOMIC DNA]</scope>
    <source>
        <strain evidence="1">GT-2023</strain>
        <tissue evidence="1">Liver</tissue>
    </source>
</reference>
<proteinExistence type="predicted"/>
<evidence type="ECO:0000313" key="1">
    <source>
        <dbReference type="EMBL" id="KAL1256006.1"/>
    </source>
</evidence>
<evidence type="ECO:0000313" key="2">
    <source>
        <dbReference type="Proteomes" id="UP001558613"/>
    </source>
</evidence>
<keyword evidence="2" id="KW-1185">Reference proteome</keyword>
<name>A0ABR3LV79_9TELE</name>
<comment type="caution">
    <text evidence="1">The sequence shown here is derived from an EMBL/GenBank/DDBJ whole genome shotgun (WGS) entry which is preliminary data.</text>
</comment>
<accession>A0ABR3LV79</accession>